<keyword evidence="3" id="KW-1185">Reference proteome</keyword>
<keyword evidence="1" id="KW-0175">Coiled coil</keyword>
<sequence length="418" mass="48801">MVKKVFLLIFLFLLKGTIHAQSYSLLDLEALFLKNNFLLLAQRYNIERVDAEALQEKVWNNPTLSISEVNLWKNTEHEELPPIFGNYGKAQQISIELEQLVETAGKRKKRIALKNLEKKDALLEYEELLRQLKKELRQGFYKVERLNAEEQQLQTVVTLYEELQKQYASQVQKQNVSQADFYRVQSELVALQREIMALEADKLEAISVLRTLTQVPDIDSKDLKFTRGEIDYTSSLPNDMLAVALEQNIGLKRQNNASQSAEKKLVLERALRKPDVTVQLGYDRGGNIMRDFVGLGAQIDLPIFNRNKGNIKAAQFEIEQEKAMGLSVRAEVESTLVRLQKQLHSYERMLQRWDKERIMEQEKMWISYNKHLQNRQITLLEFIDFTQAYKEAQQSQAELLEDYKNTYEELQYIVGIDF</sequence>
<comment type="caution">
    <text evidence="2">The sequence shown here is derived from an EMBL/GenBank/DDBJ whole genome shotgun (WGS) entry which is preliminary data.</text>
</comment>
<evidence type="ECO:0000256" key="1">
    <source>
        <dbReference type="SAM" id="Coils"/>
    </source>
</evidence>
<dbReference type="PANTHER" id="PTHR30203">
    <property type="entry name" value="OUTER MEMBRANE CATION EFFLUX PROTEIN"/>
    <property type="match status" value="1"/>
</dbReference>
<dbReference type="Gene3D" id="1.20.1600.10">
    <property type="entry name" value="Outer membrane efflux proteins (OEP)"/>
    <property type="match status" value="1"/>
</dbReference>
<protein>
    <submittedName>
        <fullName evidence="2">TolC family protein</fullName>
    </submittedName>
</protein>
<evidence type="ECO:0000313" key="2">
    <source>
        <dbReference type="EMBL" id="MBL1407316.1"/>
    </source>
</evidence>
<dbReference type="Proteomes" id="UP000625283">
    <property type="component" value="Unassembled WGS sequence"/>
</dbReference>
<gene>
    <name evidence="2" type="ORF">JKG61_00990</name>
</gene>
<proteinExistence type="predicted"/>
<organism evidence="2 3">
    <name type="scientific">Sphingobacterium faecale</name>
    <dbReference type="NCBI Taxonomy" id="2803775"/>
    <lineage>
        <taxon>Bacteria</taxon>
        <taxon>Pseudomonadati</taxon>
        <taxon>Bacteroidota</taxon>
        <taxon>Sphingobacteriia</taxon>
        <taxon>Sphingobacteriales</taxon>
        <taxon>Sphingobacteriaceae</taxon>
        <taxon>Sphingobacterium</taxon>
    </lineage>
</organism>
<dbReference type="SUPFAM" id="SSF56954">
    <property type="entry name" value="Outer membrane efflux proteins (OEP)"/>
    <property type="match status" value="1"/>
</dbReference>
<feature type="coiled-coil region" evidence="1">
    <location>
        <begin position="111"/>
        <end position="166"/>
    </location>
</feature>
<dbReference type="InterPro" id="IPR010131">
    <property type="entry name" value="MdtP/NodT-like"/>
</dbReference>
<accession>A0ABS1QY09</accession>
<name>A0ABS1QY09_9SPHI</name>
<feature type="coiled-coil region" evidence="1">
    <location>
        <begin position="329"/>
        <end position="356"/>
    </location>
</feature>
<dbReference type="RefSeq" id="WP_202101131.1">
    <property type="nucleotide sequence ID" value="NZ_JAERTY010000001.1"/>
</dbReference>
<dbReference type="PANTHER" id="PTHR30203:SF23">
    <property type="entry name" value="OUTER MEMBRANE EFFLUX PROTEIN"/>
    <property type="match status" value="1"/>
</dbReference>
<dbReference type="EMBL" id="JAERTY010000001">
    <property type="protein sequence ID" value="MBL1407316.1"/>
    <property type="molecule type" value="Genomic_DNA"/>
</dbReference>
<reference evidence="2 3" key="1">
    <citation type="submission" date="2021-01" db="EMBL/GenBank/DDBJ databases">
        <title>C459-1 draft genome sequence.</title>
        <authorList>
            <person name="Zhang X.-F."/>
        </authorList>
    </citation>
    <scope>NUCLEOTIDE SEQUENCE [LARGE SCALE GENOMIC DNA]</scope>
    <source>
        <strain evidence="3">C459-1</strain>
    </source>
</reference>
<evidence type="ECO:0000313" key="3">
    <source>
        <dbReference type="Proteomes" id="UP000625283"/>
    </source>
</evidence>